<feature type="coiled-coil region" evidence="7">
    <location>
        <begin position="354"/>
        <end position="395"/>
    </location>
</feature>
<dbReference type="GO" id="GO:0005737">
    <property type="term" value="C:cytoplasm"/>
    <property type="evidence" value="ECO:0007669"/>
    <property type="project" value="UniProtKB-SubCell"/>
</dbReference>
<reference evidence="10 11" key="1">
    <citation type="submission" date="2014-03" db="EMBL/GenBank/DDBJ databases">
        <title>Genomics of Bifidobacteria.</title>
        <authorList>
            <person name="Ventura M."/>
            <person name="Milani C."/>
            <person name="Lugli G.A."/>
        </authorList>
    </citation>
    <scope>NUCLEOTIDE SEQUENCE [LARGE SCALE GENOMIC DNA]</scope>
    <source>
        <strain evidence="10 11">LMG 11597</strain>
    </source>
</reference>
<feature type="coiled-coil region" evidence="7">
    <location>
        <begin position="1069"/>
        <end position="1127"/>
    </location>
</feature>
<evidence type="ECO:0000313" key="11">
    <source>
        <dbReference type="Proteomes" id="UP000029055"/>
    </source>
</evidence>
<dbReference type="STRING" id="77635.BISU_1854"/>
<comment type="subcellular location">
    <subcellularLocation>
        <location evidence="1 7">Cytoplasm</location>
    </subcellularLocation>
</comment>
<dbReference type="Gene3D" id="3.40.50.300">
    <property type="entry name" value="P-loop containing nucleotide triphosphate hydrolases"/>
    <property type="match status" value="2"/>
</dbReference>
<name>A0A087E0G7_9BIFI</name>
<dbReference type="InterPro" id="IPR027417">
    <property type="entry name" value="P-loop_NTPase"/>
</dbReference>
<feature type="coiled-coil region" evidence="7">
    <location>
        <begin position="697"/>
        <end position="780"/>
    </location>
</feature>
<feature type="coiled-coil region" evidence="7">
    <location>
        <begin position="174"/>
        <end position="201"/>
    </location>
</feature>
<feature type="domain" description="SMC hinge" evidence="9">
    <location>
        <begin position="507"/>
        <end position="659"/>
    </location>
</feature>
<evidence type="ECO:0000313" key="10">
    <source>
        <dbReference type="EMBL" id="KFJ01268.1"/>
    </source>
</evidence>
<feature type="compositionally biased region" description="Gly residues" evidence="8">
    <location>
        <begin position="1013"/>
        <end position="1029"/>
    </location>
</feature>
<dbReference type="GO" id="GO:0005524">
    <property type="term" value="F:ATP binding"/>
    <property type="evidence" value="ECO:0007669"/>
    <property type="project" value="UniProtKB-UniRule"/>
</dbReference>
<dbReference type="GO" id="GO:0003677">
    <property type="term" value="F:DNA binding"/>
    <property type="evidence" value="ECO:0007669"/>
    <property type="project" value="UniProtKB-UniRule"/>
</dbReference>
<evidence type="ECO:0000259" key="9">
    <source>
        <dbReference type="SMART" id="SM00968"/>
    </source>
</evidence>
<evidence type="ECO:0000256" key="5">
    <source>
        <dbReference type="ARBA" id="ARBA00023054"/>
    </source>
</evidence>
<dbReference type="RefSeq" id="WP_024463512.1">
    <property type="nucleotide sequence ID" value="NZ_CP062939.1"/>
</dbReference>
<dbReference type="GO" id="GO:0007062">
    <property type="term" value="P:sister chromatid cohesion"/>
    <property type="evidence" value="ECO:0007669"/>
    <property type="project" value="InterPro"/>
</dbReference>
<feature type="region of interest" description="Disordered" evidence="8">
    <location>
        <begin position="1011"/>
        <end position="1057"/>
    </location>
</feature>
<dbReference type="PANTHER" id="PTHR43977">
    <property type="entry name" value="STRUCTURAL MAINTENANCE OF CHROMOSOMES PROTEIN 3"/>
    <property type="match status" value="1"/>
</dbReference>
<evidence type="ECO:0000256" key="4">
    <source>
        <dbReference type="ARBA" id="ARBA00022840"/>
    </source>
</evidence>
<dbReference type="GO" id="GO:0006260">
    <property type="term" value="P:DNA replication"/>
    <property type="evidence" value="ECO:0007669"/>
    <property type="project" value="UniProtKB-UniRule"/>
</dbReference>
<evidence type="ECO:0000256" key="8">
    <source>
        <dbReference type="SAM" id="MobiDB-lite"/>
    </source>
</evidence>
<dbReference type="InterPro" id="IPR036277">
    <property type="entry name" value="SMC_hinge_sf"/>
</dbReference>
<organism evidence="10 11">
    <name type="scientific">Bifidobacterium subtile</name>
    <dbReference type="NCBI Taxonomy" id="77635"/>
    <lineage>
        <taxon>Bacteria</taxon>
        <taxon>Bacillati</taxon>
        <taxon>Actinomycetota</taxon>
        <taxon>Actinomycetes</taxon>
        <taxon>Bifidobacteriales</taxon>
        <taxon>Bifidobacteriaceae</taxon>
        <taxon>Bifidobacterium</taxon>
    </lineage>
</organism>
<dbReference type="FunFam" id="3.40.50.300:FF:000984">
    <property type="entry name" value="Chromosome partition protein Smc"/>
    <property type="match status" value="1"/>
</dbReference>
<dbReference type="InterPro" id="IPR011890">
    <property type="entry name" value="SMC_prok"/>
</dbReference>
<dbReference type="Gene3D" id="1.20.1060.20">
    <property type="match status" value="1"/>
</dbReference>
<proteinExistence type="inferred from homology"/>
<dbReference type="GO" id="GO:0016887">
    <property type="term" value="F:ATP hydrolysis activity"/>
    <property type="evidence" value="ECO:0007669"/>
    <property type="project" value="InterPro"/>
</dbReference>
<evidence type="ECO:0000256" key="1">
    <source>
        <dbReference type="ARBA" id="ARBA00004496"/>
    </source>
</evidence>
<comment type="subunit">
    <text evidence="7">Homodimer.</text>
</comment>
<dbReference type="Proteomes" id="UP000029055">
    <property type="component" value="Unassembled WGS sequence"/>
</dbReference>
<comment type="similarity">
    <text evidence="7">Belongs to the SMC family.</text>
</comment>
<comment type="caution">
    <text evidence="10">The sequence shown here is derived from an EMBL/GenBank/DDBJ whole genome shotgun (WGS) entry which is preliminary data.</text>
</comment>
<keyword evidence="11" id="KW-1185">Reference proteome</keyword>
<protein>
    <recommendedName>
        <fullName evidence="7">Chromosome partition protein Smc</fullName>
    </recommendedName>
</protein>
<dbReference type="Gene3D" id="3.30.70.1620">
    <property type="match status" value="1"/>
</dbReference>
<accession>A0A087E0G7</accession>
<dbReference type="PIRSF" id="PIRSF005719">
    <property type="entry name" value="SMC"/>
    <property type="match status" value="1"/>
</dbReference>
<keyword evidence="3 7" id="KW-0547">Nucleotide-binding</keyword>
<keyword evidence="5 7" id="KW-0175">Coiled coil</keyword>
<comment type="domain">
    <text evidence="7">Contains large globular domains required for ATP hydrolysis at each terminus and a third globular domain forming a flexible hinge near the middle of the molecule. These domains are separated by coiled-coil structures.</text>
</comment>
<sequence length="1290" mass="140303">MYLKELTLRGFKSFASATTLRFEPGITAVVGPNGSGKSNIVDALTWVMGEQGAKNLRGTSMEDVIFAGTSSRPPLGRAQVTLTIDNADHVLDIDYAEVTISRTIFRNGGSEYAINGTACRLLDIQELLSDTGLGQQMHVIVGQGRLDAILRADPSGHRAFIEEAAGILKHRKRKERSLRKLANTEANLSRLDDLLHEIHRQLGPLGRQARISRRAESIQVSLRDAQSRIYAEDALESLQRRELLRMELTGIRGELTQRQRELAQIRLRIEQVEALGSAASPAIAKANQTWHELAGIEERLRSLAQIAQERARSLTTQIVTNFGEDPELLEHRAAELDGQAQASQHAVEEARLAYDKAVEERAGDEKQLASLRQTLAELRVNARQRETRVANLREMVAREESAVQLAHTRAADFMAQRTDIAAQRDAAQAQYDELNKSAAEIGGDDSGEALDAAREQLRQCQESLAAQEDKLRKVNGEIISQQAKADALNDTLDSRNASGALERDGDIAALGRLTDFIHVADGWEEAVAHALDEFASAIVVPDADAMLQALERAKNRQLGKAVLLRPIDSAATVDAGAGADADAGRAARAGTDAVDIDAENEQPQDAPTRGAARSAAALVSVNPSQDDGEQQIRAVAAAVRALLADVCVVESREDAAQAVQGGSWRQAVTRDGEVINRVGAIGGSSLSQSDLSLAARRDKALGQVHALREQLSQLQGKVDGAQESRDEARLAVDAAVQQRTEARLRAQQAQQSLHAARQRVEALTRQLNGIETKRSAAAEDGEAHELKLADLGRALAQAQESTDGQDDFDELADREHELEARLTASHEHEITAKLAWNEATRKSESLQRQAGLLHDNAKEAVARRARLEALNGTRRQQAAKVEQVAADALAVAQLVHRDLDAVAAKREELQRAASSHDDELKSLRSQRNALEPQVNELQQREHSLDVDRERLAANHGQLTQKISDELGMSVDELVSGYGPEQPVPVLDDEGQPVPLDGEAAEIDVEGEDKAVAGTGGGRGGSIESGGGEQGNARITDAESDGDGQSINHRRNDGNDAAVSQRYQIVPYVREEQIKRLDKARRDLKALGKVNPLATEEYDSLQERNQYLNDQRNDVAKSRDDLMQLIKDLDATMTQVFANAFADTAQAFAKVFATLFPGGTGRLRLENPDDMLATGVIVEASPAGKRVKQLSLLSGGERSLTALALLFAIFTARPSPFYVMDEVEAALDDINLTRLLHAFEDLREHAQLIVITHQQRTMSIADALYGITMRADGVTAVMSQRLEHTSGSSAR</sequence>
<dbReference type="eggNOG" id="COG1196">
    <property type="taxonomic scope" value="Bacteria"/>
</dbReference>
<evidence type="ECO:0000256" key="2">
    <source>
        <dbReference type="ARBA" id="ARBA00022490"/>
    </source>
</evidence>
<evidence type="ECO:0000256" key="6">
    <source>
        <dbReference type="ARBA" id="ARBA00023125"/>
    </source>
</evidence>
<feature type="coiled-coil region" evidence="7">
    <location>
        <begin position="450"/>
        <end position="484"/>
    </location>
</feature>
<evidence type="ECO:0000256" key="7">
    <source>
        <dbReference type="HAMAP-Rule" id="MF_01894"/>
    </source>
</evidence>
<dbReference type="InterPro" id="IPR003395">
    <property type="entry name" value="RecF/RecN/SMC_N"/>
</dbReference>
<keyword evidence="4 7" id="KW-0067">ATP-binding</keyword>
<dbReference type="EMBL" id="JGZR01000011">
    <property type="protein sequence ID" value="KFJ01268.1"/>
    <property type="molecule type" value="Genomic_DNA"/>
</dbReference>
<dbReference type="InterPro" id="IPR024704">
    <property type="entry name" value="SMC"/>
</dbReference>
<dbReference type="InterPro" id="IPR010935">
    <property type="entry name" value="SMC_hinge"/>
</dbReference>
<dbReference type="HAMAP" id="MF_01894">
    <property type="entry name" value="Smc_prok"/>
    <property type="match status" value="1"/>
</dbReference>
<keyword evidence="2 7" id="KW-0963">Cytoplasm</keyword>
<evidence type="ECO:0000256" key="3">
    <source>
        <dbReference type="ARBA" id="ARBA00022741"/>
    </source>
</evidence>
<dbReference type="SUPFAM" id="SSF75553">
    <property type="entry name" value="Smc hinge domain"/>
    <property type="match status" value="1"/>
</dbReference>
<feature type="compositionally biased region" description="Low complexity" evidence="8">
    <location>
        <begin position="606"/>
        <end position="617"/>
    </location>
</feature>
<dbReference type="OrthoDB" id="9808768at2"/>
<feature type="compositionally biased region" description="Basic and acidic residues" evidence="8">
    <location>
        <begin position="910"/>
        <end position="922"/>
    </location>
</feature>
<dbReference type="CDD" id="cd03278">
    <property type="entry name" value="ABC_SMC_barmotin"/>
    <property type="match status" value="1"/>
</dbReference>
<comment type="function">
    <text evidence="7">Required for chromosome condensation and partitioning.</text>
</comment>
<dbReference type="Pfam" id="PF06470">
    <property type="entry name" value="SMC_hinge"/>
    <property type="match status" value="1"/>
</dbReference>
<dbReference type="GO" id="GO:0030261">
    <property type="term" value="P:chromosome condensation"/>
    <property type="evidence" value="ECO:0007669"/>
    <property type="project" value="InterPro"/>
</dbReference>
<dbReference type="GO" id="GO:0007059">
    <property type="term" value="P:chromosome segregation"/>
    <property type="evidence" value="ECO:0007669"/>
    <property type="project" value="UniProtKB-UniRule"/>
</dbReference>
<dbReference type="SUPFAM" id="SSF52540">
    <property type="entry name" value="P-loop containing nucleoside triphosphate hydrolases"/>
    <property type="match status" value="1"/>
</dbReference>
<dbReference type="Pfam" id="PF02463">
    <property type="entry name" value="SMC_N"/>
    <property type="match status" value="1"/>
</dbReference>
<keyword evidence="6 7" id="KW-0238">DNA-binding</keyword>
<feature type="region of interest" description="Disordered" evidence="8">
    <location>
        <begin position="598"/>
        <end position="624"/>
    </location>
</feature>
<dbReference type="FunFam" id="3.40.50.300:FF:000901">
    <property type="entry name" value="Chromosome partition protein Smc"/>
    <property type="match status" value="1"/>
</dbReference>
<gene>
    <name evidence="7" type="primary">smc</name>
    <name evidence="10" type="ORF">BISU_1854</name>
</gene>
<dbReference type="GO" id="GO:0005694">
    <property type="term" value="C:chromosome"/>
    <property type="evidence" value="ECO:0007669"/>
    <property type="project" value="InterPro"/>
</dbReference>
<dbReference type="SMART" id="SM00968">
    <property type="entry name" value="SMC_hinge"/>
    <property type="match status" value="1"/>
</dbReference>
<feature type="region of interest" description="Disordered" evidence="8">
    <location>
        <begin position="910"/>
        <end position="941"/>
    </location>
</feature>
<feature type="binding site" evidence="7">
    <location>
        <begin position="32"/>
        <end position="39"/>
    </location>
    <ligand>
        <name>ATP</name>
        <dbReference type="ChEBI" id="CHEBI:30616"/>
    </ligand>
</feature>